<protein>
    <submittedName>
        <fullName evidence="2">Uncharacterized protein</fullName>
    </submittedName>
</protein>
<dbReference type="EMBL" id="MFJG01000025">
    <property type="protein sequence ID" value="OGG06136.1"/>
    <property type="molecule type" value="Genomic_DNA"/>
</dbReference>
<accession>A0A1F5Z151</accession>
<evidence type="ECO:0000313" key="2">
    <source>
        <dbReference type="EMBL" id="OGG06136.1"/>
    </source>
</evidence>
<evidence type="ECO:0000313" key="3">
    <source>
        <dbReference type="Proteomes" id="UP000178681"/>
    </source>
</evidence>
<evidence type="ECO:0000256" key="1">
    <source>
        <dbReference type="SAM" id="Phobius"/>
    </source>
</evidence>
<proteinExistence type="predicted"/>
<reference evidence="2 3" key="1">
    <citation type="journal article" date="2016" name="Nat. Commun.">
        <title>Thousands of microbial genomes shed light on interconnected biogeochemical processes in an aquifer system.</title>
        <authorList>
            <person name="Anantharaman K."/>
            <person name="Brown C.T."/>
            <person name="Hug L.A."/>
            <person name="Sharon I."/>
            <person name="Castelle C.J."/>
            <person name="Probst A.J."/>
            <person name="Thomas B.C."/>
            <person name="Singh A."/>
            <person name="Wilkins M.J."/>
            <person name="Karaoz U."/>
            <person name="Brodie E.L."/>
            <person name="Williams K.H."/>
            <person name="Hubbard S.S."/>
            <person name="Banfield J.F."/>
        </authorList>
    </citation>
    <scope>NUCLEOTIDE SEQUENCE [LARGE SCALE GENOMIC DNA]</scope>
</reference>
<keyword evidence="1" id="KW-0472">Membrane</keyword>
<name>A0A1F5Z151_9BACT</name>
<sequence>MSEKIAGYILLIAGVGVILLALINGYGLFTGSLTPVKFFNLQGIGFDLSQLAPLPSATGTKQELISGSDISNTTNFFLHLIILGFFLNVGSKLGSLGVQLLRPIKVEVKDNKVIQ</sequence>
<comment type="caution">
    <text evidence="2">The sequence shown here is derived from an EMBL/GenBank/DDBJ whole genome shotgun (WGS) entry which is preliminary data.</text>
</comment>
<feature type="transmembrane region" description="Helical" evidence="1">
    <location>
        <begin position="7"/>
        <end position="29"/>
    </location>
</feature>
<dbReference type="AlphaFoldDB" id="A0A1F5Z151"/>
<feature type="transmembrane region" description="Helical" evidence="1">
    <location>
        <begin position="76"/>
        <end position="101"/>
    </location>
</feature>
<keyword evidence="1" id="KW-1133">Transmembrane helix</keyword>
<organism evidence="2 3">
    <name type="scientific">Candidatus Gottesmanbacteria bacterium RIFCSPHIGHO2_01_FULL_42_12</name>
    <dbReference type="NCBI Taxonomy" id="1798377"/>
    <lineage>
        <taxon>Bacteria</taxon>
        <taxon>Candidatus Gottesmaniibacteriota</taxon>
    </lineage>
</organism>
<dbReference type="STRING" id="1798377.A2872_04155"/>
<dbReference type="Proteomes" id="UP000178681">
    <property type="component" value="Unassembled WGS sequence"/>
</dbReference>
<keyword evidence="1" id="KW-0812">Transmembrane</keyword>
<gene>
    <name evidence="2" type="ORF">A2872_04155</name>
</gene>